<keyword evidence="3" id="KW-1185">Reference proteome</keyword>
<gene>
    <name evidence="2" type="ORF">PT974_03735</name>
</gene>
<evidence type="ECO:0000256" key="1">
    <source>
        <dbReference type="SAM" id="MobiDB-lite"/>
    </source>
</evidence>
<feature type="compositionally biased region" description="Polar residues" evidence="1">
    <location>
        <begin position="15"/>
        <end position="33"/>
    </location>
</feature>
<organism evidence="2 3">
    <name type="scientific">Cladobotryum mycophilum</name>
    <dbReference type="NCBI Taxonomy" id="491253"/>
    <lineage>
        <taxon>Eukaryota</taxon>
        <taxon>Fungi</taxon>
        <taxon>Dikarya</taxon>
        <taxon>Ascomycota</taxon>
        <taxon>Pezizomycotina</taxon>
        <taxon>Sordariomycetes</taxon>
        <taxon>Hypocreomycetidae</taxon>
        <taxon>Hypocreales</taxon>
        <taxon>Hypocreaceae</taxon>
        <taxon>Cladobotryum</taxon>
    </lineage>
</organism>
<evidence type="ECO:0000313" key="3">
    <source>
        <dbReference type="Proteomes" id="UP001338125"/>
    </source>
</evidence>
<name>A0ABR0SUC4_9HYPO</name>
<dbReference type="EMBL" id="JAVFKD010000004">
    <property type="protein sequence ID" value="KAK5995331.1"/>
    <property type="molecule type" value="Genomic_DNA"/>
</dbReference>
<dbReference type="Proteomes" id="UP001338125">
    <property type="component" value="Unassembled WGS sequence"/>
</dbReference>
<feature type="region of interest" description="Disordered" evidence="1">
    <location>
        <begin position="1"/>
        <end position="43"/>
    </location>
</feature>
<sequence>MSSNNRQGNMAPPASQGQASRSAPQHEPYQTINGVPMRPWRHGSRLPIPDGCCDIDVLAQVTTTRLAEEEAASKRREALDDMRALMGADFMARVWPPIERSALGDQIIENGFRGPRTGEWCCPSLKPRWPWPCALTAVHINR</sequence>
<reference evidence="2 3" key="1">
    <citation type="submission" date="2024-01" db="EMBL/GenBank/DDBJ databases">
        <title>Complete genome of Cladobotryum mycophilum ATHUM6906.</title>
        <authorList>
            <person name="Christinaki A.C."/>
            <person name="Myridakis A.I."/>
            <person name="Kouvelis V.N."/>
        </authorList>
    </citation>
    <scope>NUCLEOTIDE SEQUENCE [LARGE SCALE GENOMIC DNA]</scope>
    <source>
        <strain evidence="2 3">ATHUM6906</strain>
    </source>
</reference>
<comment type="caution">
    <text evidence="2">The sequence shown here is derived from an EMBL/GenBank/DDBJ whole genome shotgun (WGS) entry which is preliminary data.</text>
</comment>
<protein>
    <submittedName>
        <fullName evidence="2">Uncharacterized protein</fullName>
    </submittedName>
</protein>
<evidence type="ECO:0000313" key="2">
    <source>
        <dbReference type="EMBL" id="KAK5995331.1"/>
    </source>
</evidence>
<accession>A0ABR0SUC4</accession>
<proteinExistence type="predicted"/>